<keyword evidence="1" id="KW-0694">RNA-binding</keyword>
<dbReference type="InterPro" id="IPR012677">
    <property type="entry name" value="Nucleotide-bd_a/b_plait_sf"/>
</dbReference>
<dbReference type="Gene3D" id="3.10.290.10">
    <property type="entry name" value="RNA-binding S4 domain"/>
    <property type="match status" value="1"/>
</dbReference>
<feature type="domain" description="RNA-binding S4" evidence="2">
    <location>
        <begin position="175"/>
        <end position="232"/>
    </location>
</feature>
<name>B7AR14_9FIRM</name>
<evidence type="ECO:0000313" key="3">
    <source>
        <dbReference type="EMBL" id="EEC58136.1"/>
    </source>
</evidence>
<dbReference type="AlphaFoldDB" id="B7AR14"/>
<dbReference type="SMART" id="SM00363">
    <property type="entry name" value="S4"/>
    <property type="match status" value="1"/>
</dbReference>
<gene>
    <name evidence="3" type="ORF">BACPEC_01124</name>
</gene>
<protein>
    <recommendedName>
        <fullName evidence="2">RNA-binding S4 domain-containing protein</fullName>
    </recommendedName>
</protein>
<accession>B7AR14</accession>
<proteinExistence type="predicted"/>
<evidence type="ECO:0000313" key="4">
    <source>
        <dbReference type="Proteomes" id="UP000003136"/>
    </source>
</evidence>
<dbReference type="InterPro" id="IPR040591">
    <property type="entry name" value="RqcP2_RBD"/>
</dbReference>
<organism evidence="3 4">
    <name type="scientific">[Bacteroides] pectinophilus ATCC 43243</name>
    <dbReference type="NCBI Taxonomy" id="483218"/>
    <lineage>
        <taxon>Bacteria</taxon>
        <taxon>Bacillati</taxon>
        <taxon>Bacillota</taxon>
        <taxon>Clostridia</taxon>
        <taxon>Eubacteriales</taxon>
    </lineage>
</organism>
<dbReference type="Pfam" id="PF01479">
    <property type="entry name" value="S4"/>
    <property type="match status" value="1"/>
</dbReference>
<dbReference type="InterPro" id="IPR036986">
    <property type="entry name" value="S4_RNA-bd_sf"/>
</dbReference>
<evidence type="ECO:0000256" key="1">
    <source>
        <dbReference type="PROSITE-ProRule" id="PRU00182"/>
    </source>
</evidence>
<dbReference type="InterPro" id="IPR002942">
    <property type="entry name" value="S4_RNA-bd"/>
</dbReference>
<dbReference type="Proteomes" id="UP000003136">
    <property type="component" value="Unassembled WGS sequence"/>
</dbReference>
<reference evidence="3 4" key="1">
    <citation type="submission" date="2008-11" db="EMBL/GenBank/DDBJ databases">
        <title>Draft genome sequence of Bacteroides pectinophilus (ATCC 43243).</title>
        <authorList>
            <person name="Sudarsanam P."/>
            <person name="Ley R."/>
            <person name="Guruge J."/>
            <person name="Turnbaugh P.J."/>
            <person name="Mahowald M."/>
            <person name="Liep D."/>
            <person name="Gordon J."/>
        </authorList>
    </citation>
    <scope>NUCLEOTIDE SEQUENCE [LARGE SCALE GENOMIC DNA]</scope>
    <source>
        <strain evidence="3 4">ATCC 43243</strain>
    </source>
</reference>
<dbReference type="STRING" id="483218.BACPEC_01124"/>
<comment type="caution">
    <text evidence="3">The sequence shown here is derived from an EMBL/GenBank/DDBJ whole genome shotgun (WGS) entry which is preliminary data.</text>
</comment>
<sequence length="251" mass="28400">MDNNDQQLKKRFDELARKSYNQGIYLFTDFLSMPDAAIACDSAPAGYVTLFGGTDGCERVMARFGNAEEFGYEEDFPIDVVMIEPLIKKFSDELTHRDFLGALMNLGIERDVIGDIMIRDKTAYVFATRKIVPYIADSLDKVKHTSVKCRILSTEEITASVSVELERQELVISSERLDAVISKLYNMSRSQSIEMFRDKKVFVNGRQYENNSGVVKPGDVVAVRGFGKFVYEGIIYETKKGRICVAADRYV</sequence>
<dbReference type="HOGENOM" id="CLU_075687_1_0_9"/>
<dbReference type="eggNOG" id="COG2302">
    <property type="taxonomic scope" value="Bacteria"/>
</dbReference>
<dbReference type="GO" id="GO:0003723">
    <property type="term" value="F:RNA binding"/>
    <property type="evidence" value="ECO:0007669"/>
    <property type="project" value="UniProtKB-KW"/>
</dbReference>
<reference evidence="3 4" key="2">
    <citation type="submission" date="2008-11" db="EMBL/GenBank/DDBJ databases">
        <authorList>
            <person name="Fulton L."/>
            <person name="Clifton S."/>
            <person name="Fulton B."/>
            <person name="Xu J."/>
            <person name="Minx P."/>
            <person name="Pepin K.H."/>
            <person name="Johnson M."/>
            <person name="Bhonagiri V."/>
            <person name="Nash W.E."/>
            <person name="Mardis E.R."/>
            <person name="Wilson R.K."/>
        </authorList>
    </citation>
    <scope>NUCLEOTIDE SEQUENCE [LARGE SCALE GENOMIC DNA]</scope>
    <source>
        <strain evidence="3 4">ATCC 43243</strain>
    </source>
</reference>
<dbReference type="SUPFAM" id="SSF55174">
    <property type="entry name" value="Alpha-L RNA-binding motif"/>
    <property type="match status" value="1"/>
</dbReference>
<dbReference type="PROSITE" id="PS50889">
    <property type="entry name" value="S4"/>
    <property type="match status" value="1"/>
</dbReference>
<dbReference type="Gene3D" id="3.30.70.330">
    <property type="match status" value="1"/>
</dbReference>
<keyword evidence="4" id="KW-1185">Reference proteome</keyword>
<dbReference type="CDD" id="cd00165">
    <property type="entry name" value="S4"/>
    <property type="match status" value="1"/>
</dbReference>
<dbReference type="EMBL" id="ABVQ01000035">
    <property type="protein sequence ID" value="EEC58136.1"/>
    <property type="molecule type" value="Genomic_DNA"/>
</dbReference>
<evidence type="ECO:0000259" key="2">
    <source>
        <dbReference type="SMART" id="SM00363"/>
    </source>
</evidence>
<dbReference type="Pfam" id="PF17774">
    <property type="entry name" value="YlmH_RBD"/>
    <property type="match status" value="1"/>
</dbReference>